<dbReference type="Proteomes" id="UP000030598">
    <property type="component" value="Unassembled WGS sequence"/>
</dbReference>
<accession>A0A0A1ZGX8</accession>
<proteinExistence type="predicted"/>
<evidence type="ECO:0000313" key="1">
    <source>
        <dbReference type="EMBL" id="KGF88670.1"/>
    </source>
</evidence>
<evidence type="ECO:0008006" key="3">
    <source>
        <dbReference type="Google" id="ProtNLM"/>
    </source>
</evidence>
<gene>
    <name evidence="1" type="ORF">EU91_0605</name>
</gene>
<organism evidence="1 2">
    <name type="scientific">Prochlorococcus marinus str. GP2</name>
    <dbReference type="NCBI Taxonomy" id="59925"/>
    <lineage>
        <taxon>Bacteria</taxon>
        <taxon>Bacillati</taxon>
        <taxon>Cyanobacteriota</taxon>
        <taxon>Cyanophyceae</taxon>
        <taxon>Synechococcales</taxon>
        <taxon>Prochlorococcaceae</taxon>
        <taxon>Prochlorococcus</taxon>
    </lineage>
</organism>
<name>A0A0A1ZGX8_PROMR</name>
<dbReference type="eggNOG" id="COG5512">
    <property type="taxonomic scope" value="Bacteria"/>
</dbReference>
<comment type="caution">
    <text evidence="1">The sequence shown here is derived from an EMBL/GenBank/DDBJ whole genome shotgun (WGS) entry which is preliminary data.</text>
</comment>
<dbReference type="Pfam" id="PF05258">
    <property type="entry name" value="DciA"/>
    <property type="match status" value="1"/>
</dbReference>
<protein>
    <recommendedName>
        <fullName evidence="3">DUF721 domain-containing protein</fullName>
    </recommendedName>
</protein>
<dbReference type="AlphaFoldDB" id="A0A0A1ZGX8"/>
<dbReference type="EMBL" id="JNAH01000003">
    <property type="protein sequence ID" value="KGF88670.1"/>
    <property type="molecule type" value="Genomic_DNA"/>
</dbReference>
<evidence type="ECO:0000313" key="2">
    <source>
        <dbReference type="Proteomes" id="UP000030598"/>
    </source>
</evidence>
<sequence length="161" mass="18993">MDKKYSPIVNRRNPHPLKNCLDNFKKSCGDLDKLSQIEEKWKNLIGLELFEECKPLNIEKKILTIAVNHPQWRQALIYNKHKLKERIEKIGITLNEIKIIQNYEIKNKNIKATNAKIVWANHPSRINQNNMCICIICNSPTPEGEIKRWGKCSFCWRKIKN</sequence>
<dbReference type="RefSeq" id="WP_241433924.1">
    <property type="nucleotide sequence ID" value="NZ_CP138934.1"/>
</dbReference>
<reference evidence="2" key="1">
    <citation type="journal article" date="2014" name="Sci. Data">
        <title>Genomes of diverse isolates of the marine cyanobacterium Prochlorococcus.</title>
        <authorList>
            <person name="Biller S."/>
            <person name="Berube P."/>
            <person name="Thompson J."/>
            <person name="Kelly L."/>
            <person name="Roggensack S."/>
            <person name="Awad L."/>
            <person name="Roache-Johnson K."/>
            <person name="Ding H."/>
            <person name="Giovannoni S.J."/>
            <person name="Moore L.R."/>
            <person name="Chisholm S.W."/>
        </authorList>
    </citation>
    <scope>NUCLEOTIDE SEQUENCE [LARGE SCALE GENOMIC DNA]</scope>
    <source>
        <strain evidence="2">GP2</strain>
    </source>
</reference>
<dbReference type="InterPro" id="IPR007922">
    <property type="entry name" value="DciA-like"/>
</dbReference>
<dbReference type="STRING" id="59925.EU91_0605"/>